<evidence type="ECO:0000256" key="8">
    <source>
        <dbReference type="SAM" id="Phobius"/>
    </source>
</evidence>
<keyword evidence="6 8" id="KW-1133">Transmembrane helix</keyword>
<keyword evidence="5 8" id="KW-0812">Transmembrane</keyword>
<dbReference type="InterPro" id="IPR038770">
    <property type="entry name" value="Na+/solute_symporter_sf"/>
</dbReference>
<gene>
    <name evidence="9" type="ORF">SAMN06295905_1583</name>
</gene>
<sequence length="321" mass="33948">MNVRKTMEAHQVAIYFVAIFAAIASSVALPTAGLAVVIEPALALMLFATFLQVPLADLGRALLRVRFLTALLVANFVALPMFVLALVQFAPADPMVRLGVLMVLLTPCIDYVVTFSHVGRADARSLLASTPILLLLQMALLPVYLGLFVDDEASSLVRLEPFVHAFVWLIVVPLALAAAVQFVAARRSYVESTLTALDVLQVPATALVLFLVFASVVPQLGLAVDSALLVLPIYAAFAVGAPVIGWGIARTARLTAPEMRAVAFSAGTRNSLVVLPLAFAVPGAVPLLPAVIVAQTVVELVASLFYMRTMPVLGNAAAARN</sequence>
<feature type="transmembrane region" description="Helical" evidence="8">
    <location>
        <begin position="12"/>
        <end position="29"/>
    </location>
</feature>
<keyword evidence="10" id="KW-1185">Reference proteome</keyword>
<name>A0A1Y6F0T2_9HYPH</name>
<proteinExistence type="inferred from homology"/>
<keyword evidence="3" id="KW-0813">Transport</keyword>
<evidence type="ECO:0000256" key="7">
    <source>
        <dbReference type="ARBA" id="ARBA00023136"/>
    </source>
</evidence>
<reference evidence="10" key="1">
    <citation type="submission" date="2017-04" db="EMBL/GenBank/DDBJ databases">
        <authorList>
            <person name="Varghese N."/>
            <person name="Submissions S."/>
        </authorList>
    </citation>
    <scope>NUCLEOTIDE SEQUENCE [LARGE SCALE GENOMIC DNA]</scope>
</reference>
<dbReference type="GO" id="GO:0015297">
    <property type="term" value="F:antiporter activity"/>
    <property type="evidence" value="ECO:0007669"/>
    <property type="project" value="InterPro"/>
</dbReference>
<keyword evidence="7 8" id="KW-0472">Membrane</keyword>
<evidence type="ECO:0000256" key="1">
    <source>
        <dbReference type="ARBA" id="ARBA00004651"/>
    </source>
</evidence>
<accession>A0A1Y6F0T2</accession>
<evidence type="ECO:0000256" key="5">
    <source>
        <dbReference type="ARBA" id="ARBA00022692"/>
    </source>
</evidence>
<dbReference type="GO" id="GO:0015105">
    <property type="term" value="F:arsenite transmembrane transporter activity"/>
    <property type="evidence" value="ECO:0007669"/>
    <property type="project" value="TreeGrafter"/>
</dbReference>
<dbReference type="Proteomes" id="UP000194474">
    <property type="component" value="Unassembled WGS sequence"/>
</dbReference>
<dbReference type="GO" id="GO:0015104">
    <property type="term" value="F:antimonite transmembrane transporter activity"/>
    <property type="evidence" value="ECO:0007669"/>
    <property type="project" value="TreeGrafter"/>
</dbReference>
<dbReference type="PANTHER" id="PTHR43057">
    <property type="entry name" value="ARSENITE EFFLUX TRANSPORTER"/>
    <property type="match status" value="1"/>
</dbReference>
<evidence type="ECO:0000313" key="10">
    <source>
        <dbReference type="Proteomes" id="UP000194474"/>
    </source>
</evidence>
<feature type="transmembrane region" description="Helical" evidence="8">
    <location>
        <begin position="95"/>
        <end position="113"/>
    </location>
</feature>
<keyword evidence="4" id="KW-1003">Cell membrane</keyword>
<feature type="transmembrane region" description="Helical" evidence="8">
    <location>
        <begin position="196"/>
        <end position="217"/>
    </location>
</feature>
<dbReference type="PANTHER" id="PTHR43057:SF1">
    <property type="entry name" value="ARSENICAL-RESISTANCE PROTEIN 3"/>
    <property type="match status" value="1"/>
</dbReference>
<dbReference type="OrthoDB" id="3254016at2"/>
<evidence type="ECO:0000256" key="6">
    <source>
        <dbReference type="ARBA" id="ARBA00022989"/>
    </source>
</evidence>
<dbReference type="GO" id="GO:0005886">
    <property type="term" value="C:plasma membrane"/>
    <property type="evidence" value="ECO:0007669"/>
    <property type="project" value="UniProtKB-SubCell"/>
</dbReference>
<evidence type="ECO:0000256" key="4">
    <source>
        <dbReference type="ARBA" id="ARBA00022475"/>
    </source>
</evidence>
<feature type="transmembrane region" description="Helical" evidence="8">
    <location>
        <begin position="67"/>
        <end position="89"/>
    </location>
</feature>
<organism evidence="9 10">
    <name type="scientific">Devosia lucknowensis</name>
    <dbReference type="NCBI Taxonomy" id="1096929"/>
    <lineage>
        <taxon>Bacteria</taxon>
        <taxon>Pseudomonadati</taxon>
        <taxon>Pseudomonadota</taxon>
        <taxon>Alphaproteobacteria</taxon>
        <taxon>Hyphomicrobiales</taxon>
        <taxon>Devosiaceae</taxon>
        <taxon>Devosia</taxon>
    </lineage>
</organism>
<evidence type="ECO:0000313" key="9">
    <source>
        <dbReference type="EMBL" id="SMQ68478.1"/>
    </source>
</evidence>
<dbReference type="AlphaFoldDB" id="A0A1Y6F0T2"/>
<evidence type="ECO:0000256" key="2">
    <source>
        <dbReference type="ARBA" id="ARBA00010110"/>
    </source>
</evidence>
<evidence type="ECO:0000256" key="3">
    <source>
        <dbReference type="ARBA" id="ARBA00022448"/>
    </source>
</evidence>
<dbReference type="Pfam" id="PF01758">
    <property type="entry name" value="SBF"/>
    <property type="match status" value="1"/>
</dbReference>
<protein>
    <submittedName>
        <fullName evidence="9">Arsenite efflux pump ArsB, ACR3 family</fullName>
    </submittedName>
</protein>
<dbReference type="InterPro" id="IPR004706">
    <property type="entry name" value="Arsenical-R_Acr3"/>
</dbReference>
<dbReference type="InterPro" id="IPR002657">
    <property type="entry name" value="BilAc:Na_symport/Acr3"/>
</dbReference>
<feature type="transmembrane region" description="Helical" evidence="8">
    <location>
        <begin position="165"/>
        <end position="184"/>
    </location>
</feature>
<feature type="transmembrane region" description="Helical" evidence="8">
    <location>
        <begin position="229"/>
        <end position="249"/>
    </location>
</feature>
<feature type="transmembrane region" description="Helical" evidence="8">
    <location>
        <begin position="35"/>
        <end position="55"/>
    </location>
</feature>
<dbReference type="Gene3D" id="1.20.1530.20">
    <property type="match status" value="1"/>
</dbReference>
<feature type="transmembrane region" description="Helical" evidence="8">
    <location>
        <begin position="125"/>
        <end position="145"/>
    </location>
</feature>
<dbReference type="EMBL" id="FXWK01000001">
    <property type="protein sequence ID" value="SMQ68478.1"/>
    <property type="molecule type" value="Genomic_DNA"/>
</dbReference>
<dbReference type="RefSeq" id="WP_086469889.1">
    <property type="nucleotide sequence ID" value="NZ_FXWK01000001.1"/>
</dbReference>
<comment type="subcellular location">
    <subcellularLocation>
        <location evidence="1">Cell membrane</location>
        <topology evidence="1">Multi-pass membrane protein</topology>
    </subcellularLocation>
</comment>
<comment type="similarity">
    <text evidence="2">Belongs to the arsenical resistance-3 (ACR3) (TC 2.A.59) family.</text>
</comment>